<name>C0CYE9_9FIRM</name>
<keyword evidence="2" id="KW-1185">Reference proteome</keyword>
<reference evidence="1 2" key="2">
    <citation type="submission" date="2009-02" db="EMBL/GenBank/DDBJ databases">
        <title>Draft genome sequence of Clostridium asparagiforme (DSM 15981).</title>
        <authorList>
            <person name="Sudarsanam P."/>
            <person name="Ley R."/>
            <person name="Guruge J."/>
            <person name="Turnbaugh P.J."/>
            <person name="Mahowald M."/>
            <person name="Liep D."/>
            <person name="Gordon J."/>
        </authorList>
    </citation>
    <scope>NUCLEOTIDE SEQUENCE [LARGE SCALE GENOMIC DNA]</scope>
    <source>
        <strain evidence="1 2">DSM 15981</strain>
    </source>
</reference>
<organism evidence="1 2">
    <name type="scientific">[Clostridium] asparagiforme DSM 15981</name>
    <dbReference type="NCBI Taxonomy" id="518636"/>
    <lineage>
        <taxon>Bacteria</taxon>
        <taxon>Bacillati</taxon>
        <taxon>Bacillota</taxon>
        <taxon>Clostridia</taxon>
        <taxon>Lachnospirales</taxon>
        <taxon>Lachnospiraceae</taxon>
        <taxon>Enterocloster</taxon>
    </lineage>
</organism>
<accession>C0CYE9</accession>
<gene>
    <name evidence="1" type="ORF">CLOSTASPAR_02025</name>
</gene>
<dbReference type="AlphaFoldDB" id="C0CYE9"/>
<proteinExistence type="predicted"/>
<sequence length="52" mass="5754">MSADGNIRERSIQISCYTGFSASRFPAGGFRLWDKCRNSQYAGATQGNAIHR</sequence>
<protein>
    <submittedName>
        <fullName evidence="1">Uncharacterized protein</fullName>
    </submittedName>
</protein>
<comment type="caution">
    <text evidence="1">The sequence shown here is derived from an EMBL/GenBank/DDBJ whole genome shotgun (WGS) entry which is preliminary data.</text>
</comment>
<reference evidence="1 2" key="1">
    <citation type="submission" date="2009-01" db="EMBL/GenBank/DDBJ databases">
        <authorList>
            <person name="Fulton L."/>
            <person name="Clifton S."/>
            <person name="Fulton B."/>
            <person name="Xu J."/>
            <person name="Minx P."/>
            <person name="Pepin K.H."/>
            <person name="Johnson M."/>
            <person name="Bhonagiri V."/>
            <person name="Nash W.E."/>
            <person name="Mardis E.R."/>
            <person name="Wilson R.K."/>
        </authorList>
    </citation>
    <scope>NUCLEOTIDE SEQUENCE [LARGE SCALE GENOMIC DNA]</scope>
    <source>
        <strain evidence="1 2">DSM 15981</strain>
    </source>
</reference>
<evidence type="ECO:0000313" key="1">
    <source>
        <dbReference type="EMBL" id="EEG55883.1"/>
    </source>
</evidence>
<dbReference type="EMBL" id="ACCJ01000111">
    <property type="protein sequence ID" value="EEG55883.1"/>
    <property type="molecule type" value="Genomic_DNA"/>
</dbReference>
<dbReference type="HOGENOM" id="CLU_3078235_0_0_9"/>
<dbReference type="Proteomes" id="UP000004756">
    <property type="component" value="Unassembled WGS sequence"/>
</dbReference>
<evidence type="ECO:0000313" key="2">
    <source>
        <dbReference type="Proteomes" id="UP000004756"/>
    </source>
</evidence>